<feature type="domain" description="Fatty acid synthase pseudo-KR" evidence="1">
    <location>
        <begin position="153"/>
        <end position="246"/>
    </location>
</feature>
<feature type="non-terminal residue" evidence="2">
    <location>
        <position position="249"/>
    </location>
</feature>
<dbReference type="PaxDb" id="67767-A0A0J7MR19"/>
<dbReference type="Gene3D" id="3.40.50.720">
    <property type="entry name" value="NAD(P)-binding Rossmann-like Domain"/>
    <property type="match status" value="1"/>
</dbReference>
<dbReference type="Gene3D" id="3.40.50.150">
    <property type="entry name" value="Vaccinia Virus protein VP39"/>
    <property type="match status" value="1"/>
</dbReference>
<dbReference type="EMBL" id="LBMM01021872">
    <property type="protein sequence ID" value="KMQ82995.1"/>
    <property type="molecule type" value="Genomic_DNA"/>
</dbReference>
<sequence>MVVAGNRAASSLLAPFVLDIIYDETLFDIDLQIAANPASDYTTNFNQINANVNVVTWNAENIYPAQNMHLIIAEEVLSDQSCTILRNLTTALRPNGFILLEETAAQLDLKTALKETDLMLVGKQIDSSGKSYLLLKKRRKRIEPIVIQITGKDFSWLENAKAVLKKFDRESQEVLFVSQGEESLGLTGFMTCIRRETTNARYVFIQDSNAPKFDLSSQFYVEQLDKELTANVLKGDQWGSYRHLQLDLH</sequence>
<dbReference type="InterPro" id="IPR049391">
    <property type="entry name" value="FAS_pseudo-KR"/>
</dbReference>
<dbReference type="Pfam" id="PF21149">
    <property type="entry name" value="FAS_pseudo-KR"/>
    <property type="match status" value="1"/>
</dbReference>
<dbReference type="OrthoDB" id="6432380at2759"/>
<proteinExistence type="predicted"/>
<dbReference type="Proteomes" id="UP000036403">
    <property type="component" value="Unassembled WGS sequence"/>
</dbReference>
<dbReference type="STRING" id="67767.A0A0J7MR19"/>
<evidence type="ECO:0000313" key="3">
    <source>
        <dbReference type="Proteomes" id="UP000036403"/>
    </source>
</evidence>
<protein>
    <submittedName>
        <fullName evidence="2">Fatty acid synthase</fullName>
    </submittedName>
</protein>
<organism evidence="2 3">
    <name type="scientific">Lasius niger</name>
    <name type="common">Black garden ant</name>
    <dbReference type="NCBI Taxonomy" id="67767"/>
    <lineage>
        <taxon>Eukaryota</taxon>
        <taxon>Metazoa</taxon>
        <taxon>Ecdysozoa</taxon>
        <taxon>Arthropoda</taxon>
        <taxon>Hexapoda</taxon>
        <taxon>Insecta</taxon>
        <taxon>Pterygota</taxon>
        <taxon>Neoptera</taxon>
        <taxon>Endopterygota</taxon>
        <taxon>Hymenoptera</taxon>
        <taxon>Apocrita</taxon>
        <taxon>Aculeata</taxon>
        <taxon>Formicoidea</taxon>
        <taxon>Formicidae</taxon>
        <taxon>Formicinae</taxon>
        <taxon>Lasius</taxon>
        <taxon>Lasius</taxon>
    </lineage>
</organism>
<comment type="caution">
    <text evidence="2">The sequence shown here is derived from an EMBL/GenBank/DDBJ whole genome shotgun (WGS) entry which is preliminary data.</text>
</comment>
<reference evidence="2 3" key="1">
    <citation type="submission" date="2015-04" db="EMBL/GenBank/DDBJ databases">
        <title>Lasius niger genome sequencing.</title>
        <authorList>
            <person name="Konorov E.A."/>
            <person name="Nikitin M.A."/>
            <person name="Kirill M.V."/>
            <person name="Chang P."/>
        </authorList>
    </citation>
    <scope>NUCLEOTIDE SEQUENCE [LARGE SCALE GENOMIC DNA]</scope>
    <source>
        <tissue evidence="2">Whole</tissue>
    </source>
</reference>
<name>A0A0J7MR19_LASNI</name>
<keyword evidence="3" id="KW-1185">Reference proteome</keyword>
<evidence type="ECO:0000259" key="1">
    <source>
        <dbReference type="Pfam" id="PF21149"/>
    </source>
</evidence>
<dbReference type="AlphaFoldDB" id="A0A0J7MR19"/>
<evidence type="ECO:0000313" key="2">
    <source>
        <dbReference type="EMBL" id="KMQ82995.1"/>
    </source>
</evidence>
<accession>A0A0J7MR19</accession>
<dbReference type="InterPro" id="IPR029063">
    <property type="entry name" value="SAM-dependent_MTases_sf"/>
</dbReference>
<gene>
    <name evidence="2" type="ORF">RF55_21235</name>
</gene>